<reference evidence="3 4" key="1">
    <citation type="submission" date="2010-04" db="EMBL/GenBank/DDBJ databases">
        <authorList>
            <person name="Muzny D."/>
            <person name="Qin X."/>
            <person name="Deng J."/>
            <person name="Jiang H."/>
            <person name="Liu Y."/>
            <person name="Qu J."/>
            <person name="Song X.-Z."/>
            <person name="Zhang L."/>
            <person name="Thornton R."/>
            <person name="Coyle M."/>
            <person name="Francisco L."/>
            <person name="Jackson L."/>
            <person name="Javaid M."/>
            <person name="Korchina V."/>
            <person name="Kovar C."/>
            <person name="Mata R."/>
            <person name="Mathew T."/>
            <person name="Ngo R."/>
            <person name="Nguyen L."/>
            <person name="Nguyen N."/>
            <person name="Okwuonu G."/>
            <person name="Ongeri F."/>
            <person name="Pham C."/>
            <person name="Simmons D."/>
            <person name="Wilczek-Boney K."/>
            <person name="Hale W."/>
            <person name="Jakkamsetti A."/>
            <person name="Pham P."/>
            <person name="Ruth R."/>
            <person name="San Lucas F."/>
            <person name="Warren J."/>
            <person name="Zhang J."/>
            <person name="Zhao Z."/>
            <person name="Zhou C."/>
            <person name="Zhu D."/>
            <person name="Lee S."/>
            <person name="Bess C."/>
            <person name="Blankenburg K."/>
            <person name="Forbes L."/>
            <person name="Fu Q."/>
            <person name="Gubbala S."/>
            <person name="Hirani K."/>
            <person name="Jayaseelan J.C."/>
            <person name="Lara F."/>
            <person name="Munidasa M."/>
            <person name="Palculict T."/>
            <person name="Patil S."/>
            <person name="Pu L.-L."/>
            <person name="Saada N."/>
            <person name="Tang L."/>
            <person name="Weissenberger G."/>
            <person name="Zhu Y."/>
            <person name="Hemphill L."/>
            <person name="Shang Y."/>
            <person name="Youmans B."/>
            <person name="Ayvaz T."/>
            <person name="Ross M."/>
            <person name="Santibanez J."/>
            <person name="Aqrawi P."/>
            <person name="Gross S."/>
            <person name="Joshi V."/>
            <person name="Fowler G."/>
            <person name="Nazareth L."/>
            <person name="Reid J."/>
            <person name="Worley K."/>
            <person name="Petrosino J."/>
            <person name="Highlander S."/>
            <person name="Gibbs R."/>
        </authorList>
    </citation>
    <scope>NUCLEOTIDE SEQUENCE [LARGE SCALE GENOMIC DNA]</scope>
    <source>
        <strain evidence="3 4">ATCC BAA-614</strain>
    </source>
</reference>
<keyword evidence="4" id="KW-1185">Reference proteome</keyword>
<evidence type="ECO:0000256" key="1">
    <source>
        <dbReference type="ARBA" id="ARBA00023125"/>
    </source>
</evidence>
<dbReference type="Gene3D" id="1.10.150.130">
    <property type="match status" value="1"/>
</dbReference>
<sequence>MYQFLDWCEANGHTPALDRDLVRAFVAHLLAKGVPPSTARSRQLGVQRFSAWCEEEAEIDSDPLVKLRAPSWTARSPSPSPTTSCASSSRRAPDATFSTAATKQSSG</sequence>
<dbReference type="GO" id="GO:0003677">
    <property type="term" value="F:DNA binding"/>
    <property type="evidence" value="ECO:0007669"/>
    <property type="project" value="UniProtKB-KW"/>
</dbReference>
<dbReference type="HOGENOM" id="CLU_2207119_0_0_11"/>
<dbReference type="InterPro" id="IPR010998">
    <property type="entry name" value="Integrase_recombinase_N"/>
</dbReference>
<dbReference type="EMBL" id="ADNV01000401">
    <property type="protein sequence ID" value="EFG73704.1"/>
    <property type="molecule type" value="Genomic_DNA"/>
</dbReference>
<gene>
    <name evidence="3" type="ORF">HMPREF0591_6391</name>
</gene>
<proteinExistence type="predicted"/>
<dbReference type="Proteomes" id="UP000003653">
    <property type="component" value="Unassembled WGS sequence"/>
</dbReference>
<dbReference type="AlphaFoldDB" id="D5PJP7"/>
<feature type="compositionally biased region" description="Low complexity" evidence="2">
    <location>
        <begin position="70"/>
        <end position="90"/>
    </location>
</feature>
<protein>
    <recommendedName>
        <fullName evidence="5">Core-binding (CB) domain-containing protein</fullName>
    </recommendedName>
</protein>
<evidence type="ECO:0000313" key="4">
    <source>
        <dbReference type="Proteomes" id="UP000003653"/>
    </source>
</evidence>
<evidence type="ECO:0008006" key="5">
    <source>
        <dbReference type="Google" id="ProtNLM"/>
    </source>
</evidence>
<evidence type="ECO:0000313" key="3">
    <source>
        <dbReference type="EMBL" id="EFG73704.1"/>
    </source>
</evidence>
<dbReference type="SUPFAM" id="SSF47823">
    <property type="entry name" value="lambda integrase-like, N-terminal domain"/>
    <property type="match status" value="1"/>
</dbReference>
<accession>D5PJP7</accession>
<feature type="region of interest" description="Disordered" evidence="2">
    <location>
        <begin position="70"/>
        <end position="107"/>
    </location>
</feature>
<feature type="compositionally biased region" description="Polar residues" evidence="2">
    <location>
        <begin position="96"/>
        <end position="107"/>
    </location>
</feature>
<evidence type="ECO:0000256" key="2">
    <source>
        <dbReference type="SAM" id="MobiDB-lite"/>
    </source>
</evidence>
<keyword evidence="1" id="KW-0238">DNA-binding</keyword>
<dbReference type="eggNOG" id="COG4974">
    <property type="taxonomic scope" value="Bacteria"/>
</dbReference>
<organism evidence="3 4">
    <name type="scientific">Mycobacterium parascrofulaceum ATCC BAA-614</name>
    <dbReference type="NCBI Taxonomy" id="525368"/>
    <lineage>
        <taxon>Bacteria</taxon>
        <taxon>Bacillati</taxon>
        <taxon>Actinomycetota</taxon>
        <taxon>Actinomycetes</taxon>
        <taxon>Mycobacteriales</taxon>
        <taxon>Mycobacteriaceae</taxon>
        <taxon>Mycobacterium</taxon>
        <taxon>Mycobacterium simiae complex</taxon>
    </lineage>
</organism>
<name>D5PJP7_9MYCO</name>
<comment type="caution">
    <text evidence="3">The sequence shown here is derived from an EMBL/GenBank/DDBJ whole genome shotgun (WGS) entry which is preliminary data.</text>
</comment>